<evidence type="ECO:0000313" key="8">
    <source>
        <dbReference type="EMBL" id="NEW04528.1"/>
    </source>
</evidence>
<feature type="transmembrane region" description="Helical" evidence="6">
    <location>
        <begin position="63"/>
        <end position="89"/>
    </location>
</feature>
<evidence type="ECO:0000256" key="2">
    <source>
        <dbReference type="ARBA" id="ARBA00022448"/>
    </source>
</evidence>
<dbReference type="GO" id="GO:0016020">
    <property type="term" value="C:membrane"/>
    <property type="evidence" value="ECO:0007669"/>
    <property type="project" value="UniProtKB-SubCell"/>
</dbReference>
<sequence>MTEFSQGPVMWQSYMAIIIFAATYICILIEKWSRTYTVLGGALLMVLLGIVPIGKAISTYANWHALIFFISLFIISVVFQKNGLIAYLASAVIRKFRLQPLMIMLGLSLLAAVISAFVDGILAIAIIIPITLSTAKMLKLSPVPFLISIILSANIGGAASLLGNVPNRLIGAAAHLTMGQFLAALAPLVIVMLAVIYIAMWILYGKKMIVSDAHKRELLSLQPKSYLTQDRILLYGGNVVLALTVVAFALQGWLGWKTSYIGAASALVLLALDYKSLWRLVKSKNYRLVLNGLLESQILFFFGLFIMVGGLAYTGASGYVAMRGLEISQGSVPFLSMLVMWLTSFGSAMMDNIPYVAAMVPVIEQTGTLLSGVSDVAITPLWWSLLVGAAVGGSATLLGSTVSMFAAGIAAQDGGGLSQREYLIVAGPLSILLLIVATIYFNFFLL</sequence>
<dbReference type="EMBL" id="JAAIKC010000001">
    <property type="protein sequence ID" value="NEW04528.1"/>
    <property type="molecule type" value="Genomic_DNA"/>
</dbReference>
<evidence type="ECO:0000256" key="1">
    <source>
        <dbReference type="ARBA" id="ARBA00004141"/>
    </source>
</evidence>
<protein>
    <recommendedName>
        <fullName evidence="7">Citrate transporter-like domain-containing protein</fullName>
    </recommendedName>
</protein>
<feature type="transmembrane region" description="Helical" evidence="6">
    <location>
        <begin position="36"/>
        <end position="57"/>
    </location>
</feature>
<dbReference type="InterPro" id="IPR051475">
    <property type="entry name" value="Diverse_Ion_Transporter"/>
</dbReference>
<feature type="transmembrane region" description="Helical" evidence="6">
    <location>
        <begin position="143"/>
        <end position="162"/>
    </location>
</feature>
<dbReference type="Pfam" id="PF03600">
    <property type="entry name" value="CitMHS"/>
    <property type="match status" value="1"/>
</dbReference>
<feature type="transmembrane region" description="Helical" evidence="6">
    <location>
        <begin position="422"/>
        <end position="445"/>
    </location>
</feature>
<dbReference type="AlphaFoldDB" id="A0A6G3ZR67"/>
<dbReference type="InterPro" id="IPR004680">
    <property type="entry name" value="Cit_transptr-like_dom"/>
</dbReference>
<evidence type="ECO:0000256" key="6">
    <source>
        <dbReference type="SAM" id="Phobius"/>
    </source>
</evidence>
<feature type="transmembrane region" description="Helical" evidence="6">
    <location>
        <begin position="381"/>
        <end position="410"/>
    </location>
</feature>
<organism evidence="8">
    <name type="scientific">Paenibacillus sp. SYP-B3998</name>
    <dbReference type="NCBI Taxonomy" id="2678564"/>
    <lineage>
        <taxon>Bacteria</taxon>
        <taxon>Bacillati</taxon>
        <taxon>Bacillota</taxon>
        <taxon>Bacilli</taxon>
        <taxon>Bacillales</taxon>
        <taxon>Paenibacillaceae</taxon>
        <taxon>Paenibacillus</taxon>
    </lineage>
</organism>
<feature type="transmembrane region" description="Helical" evidence="6">
    <location>
        <begin position="12"/>
        <end position="29"/>
    </location>
</feature>
<feature type="domain" description="Citrate transporter-like" evidence="7">
    <location>
        <begin position="24"/>
        <end position="388"/>
    </location>
</feature>
<gene>
    <name evidence="8" type="ORF">GK047_00630</name>
</gene>
<proteinExistence type="predicted"/>
<feature type="transmembrane region" description="Helical" evidence="6">
    <location>
        <begin position="182"/>
        <end position="204"/>
    </location>
</feature>
<keyword evidence="4 6" id="KW-1133">Transmembrane helix</keyword>
<dbReference type="GO" id="GO:0055085">
    <property type="term" value="P:transmembrane transport"/>
    <property type="evidence" value="ECO:0007669"/>
    <property type="project" value="InterPro"/>
</dbReference>
<comment type="caution">
    <text evidence="8">The sequence shown here is derived from an EMBL/GenBank/DDBJ whole genome shotgun (WGS) entry which is preliminary data.</text>
</comment>
<dbReference type="PANTHER" id="PTHR43568">
    <property type="entry name" value="P PROTEIN"/>
    <property type="match status" value="1"/>
</dbReference>
<feature type="transmembrane region" description="Helical" evidence="6">
    <location>
        <begin position="232"/>
        <end position="253"/>
    </location>
</feature>
<accession>A0A6G3ZR67</accession>
<feature type="transmembrane region" description="Helical" evidence="6">
    <location>
        <begin position="101"/>
        <end position="131"/>
    </location>
</feature>
<evidence type="ECO:0000256" key="4">
    <source>
        <dbReference type="ARBA" id="ARBA00022989"/>
    </source>
</evidence>
<comment type="subcellular location">
    <subcellularLocation>
        <location evidence="1">Membrane</location>
        <topology evidence="1">Multi-pass membrane protein</topology>
    </subcellularLocation>
</comment>
<reference evidence="8" key="1">
    <citation type="submission" date="2020-02" db="EMBL/GenBank/DDBJ databases">
        <authorList>
            <person name="Shen X.-R."/>
            <person name="Zhang Y.-X."/>
        </authorList>
    </citation>
    <scope>NUCLEOTIDE SEQUENCE</scope>
    <source>
        <strain evidence="8">SYP-B3998</strain>
    </source>
</reference>
<feature type="transmembrane region" description="Helical" evidence="6">
    <location>
        <begin position="260"/>
        <end position="278"/>
    </location>
</feature>
<feature type="transmembrane region" description="Helical" evidence="6">
    <location>
        <begin position="298"/>
        <end position="320"/>
    </location>
</feature>
<dbReference type="RefSeq" id="WP_163940121.1">
    <property type="nucleotide sequence ID" value="NZ_JAAIKC010000001.1"/>
</dbReference>
<evidence type="ECO:0000256" key="3">
    <source>
        <dbReference type="ARBA" id="ARBA00022692"/>
    </source>
</evidence>
<dbReference type="PANTHER" id="PTHR43568:SF1">
    <property type="entry name" value="P PROTEIN"/>
    <property type="match status" value="1"/>
</dbReference>
<keyword evidence="3 6" id="KW-0812">Transmembrane</keyword>
<name>A0A6G3ZR67_9BACL</name>
<evidence type="ECO:0000256" key="5">
    <source>
        <dbReference type="ARBA" id="ARBA00023136"/>
    </source>
</evidence>
<keyword evidence="2" id="KW-0813">Transport</keyword>
<evidence type="ECO:0000259" key="7">
    <source>
        <dbReference type="Pfam" id="PF03600"/>
    </source>
</evidence>
<keyword evidence="5 6" id="KW-0472">Membrane</keyword>
<feature type="transmembrane region" description="Helical" evidence="6">
    <location>
        <begin position="332"/>
        <end position="350"/>
    </location>
</feature>